<feature type="compositionally biased region" description="Basic and acidic residues" evidence="2">
    <location>
        <begin position="1"/>
        <end position="15"/>
    </location>
</feature>
<dbReference type="Pfam" id="PF02630">
    <property type="entry name" value="SCO1-SenC"/>
    <property type="match status" value="1"/>
</dbReference>
<organism evidence="3 4">
    <name type="scientific">Methylobacterium radiotolerans</name>
    <dbReference type="NCBI Taxonomy" id="31998"/>
    <lineage>
        <taxon>Bacteria</taxon>
        <taxon>Pseudomonadati</taxon>
        <taxon>Pseudomonadota</taxon>
        <taxon>Alphaproteobacteria</taxon>
        <taxon>Hyphomicrobiales</taxon>
        <taxon>Methylobacteriaceae</taxon>
        <taxon>Methylobacterium</taxon>
    </lineage>
</organism>
<protein>
    <recommendedName>
        <fullName evidence="5">SCO family protein</fullName>
    </recommendedName>
</protein>
<dbReference type="InterPro" id="IPR036249">
    <property type="entry name" value="Thioredoxin-like_sf"/>
</dbReference>
<comment type="similarity">
    <text evidence="1">Belongs to the SCO1/2 family.</text>
</comment>
<gene>
    <name evidence="3" type="ORF">MRSR164_04065</name>
</gene>
<dbReference type="Gene3D" id="3.40.30.10">
    <property type="entry name" value="Glutaredoxin"/>
    <property type="match status" value="1"/>
</dbReference>
<sequence>MGSRHDDRTGRCDRLRRLHGGGSRSGQRQAGGPSARERRRPRRGTRPADFRDRQPARPARDGPRRAAGSGSGLRAIPARRRNPVGAFGTQRRADLSAGRTLRDLSAERGARRPLGGDGVAVNPICRGIVAALLLSGVGTVDAQETRTAATQRAVRLSDRSLVDTNGVPRLFVSEILARGPVLVSFTFTGCTAFCPAADIVMDDVAERLKRHNPGGVRLITLTLDPLTDTPEQLRRERAAFLHPDRTFLTGQPDDVWAVLDGLGVEGGTRQDHDLAFLLIGRGGAGIRTLSGLAGAEELATLAGDLR</sequence>
<dbReference type="CDD" id="cd02968">
    <property type="entry name" value="SCO"/>
    <property type="match status" value="1"/>
</dbReference>
<evidence type="ECO:0000313" key="4">
    <source>
        <dbReference type="Proteomes" id="UP001349262"/>
    </source>
</evidence>
<keyword evidence="4" id="KW-1185">Reference proteome</keyword>
<feature type="compositionally biased region" description="Basic and acidic residues" evidence="2">
    <location>
        <begin position="46"/>
        <end position="64"/>
    </location>
</feature>
<dbReference type="PANTHER" id="PTHR12151:SF25">
    <property type="entry name" value="LINALOOL DEHYDRATASE_ISOMERASE DOMAIN-CONTAINING PROTEIN"/>
    <property type="match status" value="1"/>
</dbReference>
<feature type="compositionally biased region" description="Low complexity" evidence="2">
    <location>
        <begin position="25"/>
        <end position="34"/>
    </location>
</feature>
<accession>A0ABU7T631</accession>
<evidence type="ECO:0000313" key="3">
    <source>
        <dbReference type="EMBL" id="MEE7456013.1"/>
    </source>
</evidence>
<name>A0ABU7T631_9HYPH</name>
<feature type="region of interest" description="Disordered" evidence="2">
    <location>
        <begin position="1"/>
        <end position="93"/>
    </location>
</feature>
<dbReference type="SUPFAM" id="SSF52833">
    <property type="entry name" value="Thioredoxin-like"/>
    <property type="match status" value="1"/>
</dbReference>
<dbReference type="EMBL" id="MLBY01000002">
    <property type="protein sequence ID" value="MEE7456013.1"/>
    <property type="molecule type" value="Genomic_DNA"/>
</dbReference>
<feature type="compositionally biased region" description="Low complexity" evidence="2">
    <location>
        <begin position="65"/>
        <end position="75"/>
    </location>
</feature>
<evidence type="ECO:0000256" key="1">
    <source>
        <dbReference type="ARBA" id="ARBA00010996"/>
    </source>
</evidence>
<reference evidence="3 4" key="1">
    <citation type="journal article" date="2012" name="Genet. Mol. Biol.">
        <title>Analysis of 16S rRNA and mxaF genes revealing insights into Methylobacterium niche-specific plant association.</title>
        <authorList>
            <person name="Dourado M.N."/>
            <person name="Andreote F.D."/>
            <person name="Dini-Andreote F."/>
            <person name="Conti R."/>
            <person name="Araujo J.M."/>
            <person name="Araujo W.L."/>
        </authorList>
    </citation>
    <scope>NUCLEOTIDE SEQUENCE [LARGE SCALE GENOMIC DNA]</scope>
    <source>
        <strain evidence="3 4">SR1.6/4</strain>
    </source>
</reference>
<evidence type="ECO:0000256" key="2">
    <source>
        <dbReference type="SAM" id="MobiDB-lite"/>
    </source>
</evidence>
<dbReference type="PANTHER" id="PTHR12151">
    <property type="entry name" value="ELECTRON TRANSPORT PROTIN SCO1/SENC FAMILY MEMBER"/>
    <property type="match status" value="1"/>
</dbReference>
<proteinExistence type="inferred from homology"/>
<evidence type="ECO:0008006" key="5">
    <source>
        <dbReference type="Google" id="ProtNLM"/>
    </source>
</evidence>
<comment type="caution">
    <text evidence="3">The sequence shown here is derived from an EMBL/GenBank/DDBJ whole genome shotgun (WGS) entry which is preliminary data.</text>
</comment>
<dbReference type="Proteomes" id="UP001349262">
    <property type="component" value="Unassembled WGS sequence"/>
</dbReference>
<dbReference type="InterPro" id="IPR003782">
    <property type="entry name" value="SCO1/SenC"/>
</dbReference>